<dbReference type="GO" id="GO:0046688">
    <property type="term" value="P:response to copper ion"/>
    <property type="evidence" value="ECO:0007669"/>
    <property type="project" value="InterPro"/>
</dbReference>
<evidence type="ECO:0000259" key="4">
    <source>
        <dbReference type="Pfam" id="PF04234"/>
    </source>
</evidence>
<dbReference type="STRING" id="938405.SAMN02927895_04067"/>
<reference evidence="5 6" key="1">
    <citation type="submission" date="2016-10" db="EMBL/GenBank/DDBJ databases">
        <authorList>
            <person name="de Groot N.N."/>
        </authorList>
    </citation>
    <scope>NUCLEOTIDE SEQUENCE [LARGE SCALE GENOMIC DNA]</scope>
    <source>
        <strain evidence="5 6">CPCC 100156</strain>
    </source>
</reference>
<protein>
    <submittedName>
        <fullName evidence="5">Copper-binding protein CopC (Methionine-rich)</fullName>
    </submittedName>
</protein>
<dbReference type="RefSeq" id="WP_090664937.1">
    <property type="nucleotide sequence ID" value="NZ_FMZX01000026.1"/>
</dbReference>
<keyword evidence="6" id="KW-1185">Reference proteome</keyword>
<evidence type="ECO:0000256" key="1">
    <source>
        <dbReference type="ARBA" id="ARBA00022729"/>
    </source>
</evidence>
<dbReference type="InterPro" id="IPR014755">
    <property type="entry name" value="Cu-Rt/internalin_Ig-like"/>
</dbReference>
<dbReference type="SUPFAM" id="SSF81296">
    <property type="entry name" value="E set domains"/>
    <property type="match status" value="1"/>
</dbReference>
<dbReference type="GO" id="GO:0042597">
    <property type="term" value="C:periplasmic space"/>
    <property type="evidence" value="ECO:0007669"/>
    <property type="project" value="InterPro"/>
</dbReference>
<organism evidence="5 6">
    <name type="scientific">Belnapia rosea</name>
    <dbReference type="NCBI Taxonomy" id="938405"/>
    <lineage>
        <taxon>Bacteria</taxon>
        <taxon>Pseudomonadati</taxon>
        <taxon>Pseudomonadota</taxon>
        <taxon>Alphaproteobacteria</taxon>
        <taxon>Acetobacterales</taxon>
        <taxon>Roseomonadaceae</taxon>
        <taxon>Belnapia</taxon>
    </lineage>
</organism>
<dbReference type="Gene3D" id="2.60.40.1220">
    <property type="match status" value="1"/>
</dbReference>
<dbReference type="Pfam" id="PF04234">
    <property type="entry name" value="CopC"/>
    <property type="match status" value="1"/>
</dbReference>
<dbReference type="InterPro" id="IPR007348">
    <property type="entry name" value="CopC_dom"/>
</dbReference>
<dbReference type="InterPro" id="IPR014756">
    <property type="entry name" value="Ig_E-set"/>
</dbReference>
<accession>A0A1G7BLU3</accession>
<feature type="domain" description="CopC" evidence="4">
    <location>
        <begin position="30"/>
        <end position="124"/>
    </location>
</feature>
<evidence type="ECO:0000313" key="6">
    <source>
        <dbReference type="Proteomes" id="UP000198925"/>
    </source>
</evidence>
<dbReference type="InterPro" id="IPR006311">
    <property type="entry name" value="TAT_signal"/>
</dbReference>
<sequence>MTALLSRRCSLVAAAAMVLGLVAAGPALAHSELHHAEPADGAVLRSSPPAISLMFAMPVRVMTLKLLDEAGRERKLARDGERGAAVAEVRATVQETLPPGAYRVEWRGASADGHVGGGTVGFRVERAAR</sequence>
<evidence type="ECO:0000313" key="5">
    <source>
        <dbReference type="EMBL" id="SDE28101.1"/>
    </source>
</evidence>
<dbReference type="AlphaFoldDB" id="A0A1G7BLU3"/>
<gene>
    <name evidence="5" type="ORF">SAMN04487779_102617</name>
</gene>
<evidence type="ECO:0000256" key="2">
    <source>
        <dbReference type="ARBA" id="ARBA00023008"/>
    </source>
</evidence>
<dbReference type="Proteomes" id="UP000198925">
    <property type="component" value="Unassembled WGS sequence"/>
</dbReference>
<feature type="chain" id="PRO_5011689463" evidence="3">
    <location>
        <begin position="30"/>
        <end position="129"/>
    </location>
</feature>
<dbReference type="EMBL" id="FMZX01000026">
    <property type="protein sequence ID" value="SDE28101.1"/>
    <property type="molecule type" value="Genomic_DNA"/>
</dbReference>
<dbReference type="PROSITE" id="PS51318">
    <property type="entry name" value="TAT"/>
    <property type="match status" value="1"/>
</dbReference>
<evidence type="ECO:0000256" key="3">
    <source>
        <dbReference type="SAM" id="SignalP"/>
    </source>
</evidence>
<name>A0A1G7BLU3_9PROT</name>
<dbReference type="GO" id="GO:0005507">
    <property type="term" value="F:copper ion binding"/>
    <property type="evidence" value="ECO:0007669"/>
    <property type="project" value="InterPro"/>
</dbReference>
<proteinExistence type="predicted"/>
<keyword evidence="1 3" id="KW-0732">Signal</keyword>
<feature type="signal peptide" evidence="3">
    <location>
        <begin position="1"/>
        <end position="29"/>
    </location>
</feature>
<keyword evidence="2" id="KW-0186">Copper</keyword>